<keyword evidence="2" id="KW-1185">Reference proteome</keyword>
<dbReference type="AlphaFoldDB" id="Q8ZWN0"/>
<reference evidence="1 2" key="1">
    <citation type="journal article" date="2002" name="Proc. Natl. Acad. Sci. U.S.A.">
        <title>Genome sequence of the hyperthermophilic crenarchaeon Pyrobaculum aerophilum.</title>
        <authorList>
            <person name="Fitz-Gibbon S.T."/>
            <person name="Ladner H."/>
            <person name="Kim U.J."/>
            <person name="Stetter K.O."/>
            <person name="Simon M.I."/>
            <person name="Miller J.H."/>
        </authorList>
    </citation>
    <scope>NUCLEOTIDE SEQUENCE [LARGE SCALE GENOMIC DNA]</scope>
    <source>
        <strain evidence="2">ATCC 51768 / DSM 7523 / JCM 9630 / CIP 104966 / NBRC 100827 / IM2</strain>
    </source>
</reference>
<dbReference type="HOGENOM" id="CLU_2406465_0_0_2"/>
<accession>Q8ZWN0</accession>
<protein>
    <submittedName>
        <fullName evidence="1">PaREP2a</fullName>
    </submittedName>
</protein>
<dbReference type="STRING" id="178306.PAE1709"/>
<evidence type="ECO:0000313" key="1">
    <source>
        <dbReference type="EMBL" id="AAL63671.1"/>
    </source>
</evidence>
<proteinExistence type="predicted"/>
<gene>
    <name evidence="1" type="ordered locus">PAE1709</name>
</gene>
<sequence length="92" mass="9980">MWTTGLKWRIGEMISKAVKAACVKVALPEAFSLPRKFGVSWGCFTQGAFYGVDAVVAEGGAKGVYVRYVLPYDVETICGLKNLFKLVVEGVS</sequence>
<name>Q8ZWN0_PYRAE</name>
<dbReference type="Proteomes" id="UP000002439">
    <property type="component" value="Chromosome"/>
</dbReference>
<dbReference type="EMBL" id="AE009441">
    <property type="protein sequence ID" value="AAL63671.1"/>
    <property type="molecule type" value="Genomic_DNA"/>
</dbReference>
<evidence type="ECO:0000313" key="2">
    <source>
        <dbReference type="Proteomes" id="UP000002439"/>
    </source>
</evidence>
<organism evidence="1 2">
    <name type="scientific">Pyrobaculum aerophilum (strain ATCC 51768 / DSM 7523 / JCM 9630 / CIP 104966 / NBRC 100827 / IM2)</name>
    <dbReference type="NCBI Taxonomy" id="178306"/>
    <lineage>
        <taxon>Archaea</taxon>
        <taxon>Thermoproteota</taxon>
        <taxon>Thermoprotei</taxon>
        <taxon>Thermoproteales</taxon>
        <taxon>Thermoproteaceae</taxon>
        <taxon>Pyrobaculum</taxon>
    </lineage>
</organism>
<dbReference type="EnsemblBacteria" id="AAL63671">
    <property type="protein sequence ID" value="AAL63671"/>
    <property type="gene ID" value="PAE1709"/>
</dbReference>
<dbReference type="PATRIC" id="fig|178306.9.peg.1263"/>
<dbReference type="KEGG" id="pai:PAE1709"/>
<dbReference type="InParanoid" id="Q8ZWN0"/>